<sequence length="304" mass="35277">MKEKTNLLLAVSHVAALRQQETKRQREEQQEREQNQQELVVHAEQEGKEEEKENTKFQELKATSARGRVEAWKRIHDAKARRNYFSRAQVDEEVMRMVEQVDRDLGLAKCRMEDGTEEPHEEWRARMLVLREAIYRLWNENEERIRGALPRYVEGVAVRDGIEPPKFLGERRTRISGLGACFQCLMEGMACSRGVVTGRGEGAEKKGCERCERKGYKCIVEYGVDSDDEEEGKGGNKREKKEKMYEWGWVDEASDREPVEETLEMWKRRKRGDRLEVIGSGLQWVEAGGFALPSCEKVRKPVEG</sequence>
<gene>
    <name evidence="2" type="ORF">TRIATDRAFT_41382</name>
</gene>
<dbReference type="SUPFAM" id="SSF57701">
    <property type="entry name" value="Zn2/Cys6 DNA-binding domain"/>
    <property type="match status" value="1"/>
</dbReference>
<evidence type="ECO:0008006" key="4">
    <source>
        <dbReference type="Google" id="ProtNLM"/>
    </source>
</evidence>
<evidence type="ECO:0000313" key="3">
    <source>
        <dbReference type="Proteomes" id="UP000005426"/>
    </source>
</evidence>
<name>G9NUH0_HYPAI</name>
<dbReference type="OMA" id="RGCKRCE"/>
<feature type="region of interest" description="Disordered" evidence="1">
    <location>
        <begin position="18"/>
        <end position="54"/>
    </location>
</feature>
<dbReference type="OrthoDB" id="5093197at2759"/>
<dbReference type="GeneID" id="25784381"/>
<evidence type="ECO:0000256" key="1">
    <source>
        <dbReference type="SAM" id="MobiDB-lite"/>
    </source>
</evidence>
<dbReference type="AlphaFoldDB" id="G9NUH0"/>
<dbReference type="HOGENOM" id="CLU_797085_0_0_1"/>
<evidence type="ECO:0000313" key="2">
    <source>
        <dbReference type="EMBL" id="EHK46202.1"/>
    </source>
</evidence>
<keyword evidence="3" id="KW-1185">Reference proteome</keyword>
<dbReference type="eggNOG" id="ENOG502T5UR">
    <property type="taxonomic scope" value="Eukaryota"/>
</dbReference>
<dbReference type="KEGG" id="tatv:25784381"/>
<organism evidence="2 3">
    <name type="scientific">Hypocrea atroviridis (strain ATCC 20476 / IMI 206040)</name>
    <name type="common">Trichoderma atroviride</name>
    <dbReference type="NCBI Taxonomy" id="452589"/>
    <lineage>
        <taxon>Eukaryota</taxon>
        <taxon>Fungi</taxon>
        <taxon>Dikarya</taxon>
        <taxon>Ascomycota</taxon>
        <taxon>Pezizomycotina</taxon>
        <taxon>Sordariomycetes</taxon>
        <taxon>Hypocreomycetidae</taxon>
        <taxon>Hypocreales</taxon>
        <taxon>Hypocreaceae</taxon>
        <taxon>Trichoderma</taxon>
    </lineage>
</organism>
<feature type="compositionally biased region" description="Basic and acidic residues" evidence="1">
    <location>
        <begin position="20"/>
        <end position="54"/>
    </location>
</feature>
<dbReference type="InterPro" id="IPR036864">
    <property type="entry name" value="Zn2-C6_fun-type_DNA-bd_sf"/>
</dbReference>
<dbReference type="GO" id="GO:0008270">
    <property type="term" value="F:zinc ion binding"/>
    <property type="evidence" value="ECO:0007669"/>
    <property type="project" value="InterPro"/>
</dbReference>
<comment type="caution">
    <text evidence="2">The sequence shown here is derived from an EMBL/GenBank/DDBJ whole genome shotgun (WGS) entry which is preliminary data.</text>
</comment>
<dbReference type="EMBL" id="ABDG02000023">
    <property type="protein sequence ID" value="EHK46202.1"/>
    <property type="molecule type" value="Genomic_DNA"/>
</dbReference>
<dbReference type="Proteomes" id="UP000005426">
    <property type="component" value="Unassembled WGS sequence"/>
</dbReference>
<protein>
    <recommendedName>
        <fullName evidence="4">Zn(2)-C6 fungal-type domain-containing protein</fullName>
    </recommendedName>
</protein>
<dbReference type="GO" id="GO:0000981">
    <property type="term" value="F:DNA-binding transcription factor activity, RNA polymerase II-specific"/>
    <property type="evidence" value="ECO:0007669"/>
    <property type="project" value="InterPro"/>
</dbReference>
<reference evidence="2 3" key="1">
    <citation type="journal article" date="2011" name="Genome Biol.">
        <title>Comparative genome sequence analysis underscores mycoparasitism as the ancestral life style of Trichoderma.</title>
        <authorList>
            <person name="Kubicek C.P."/>
            <person name="Herrera-Estrella A."/>
            <person name="Seidl-Seiboth V."/>
            <person name="Martinez D.A."/>
            <person name="Druzhinina I.S."/>
            <person name="Thon M."/>
            <person name="Zeilinger S."/>
            <person name="Casas-Flores S."/>
            <person name="Horwitz B.A."/>
            <person name="Mukherjee P.K."/>
            <person name="Mukherjee M."/>
            <person name="Kredics L."/>
            <person name="Alcaraz L.D."/>
            <person name="Aerts A."/>
            <person name="Antal Z."/>
            <person name="Atanasova L."/>
            <person name="Cervantes-Badillo M.G."/>
            <person name="Challacombe J."/>
            <person name="Chertkov O."/>
            <person name="McCluskey K."/>
            <person name="Coulpier F."/>
            <person name="Deshpande N."/>
            <person name="von Doehren H."/>
            <person name="Ebbole D.J."/>
            <person name="Esquivel-Naranjo E.U."/>
            <person name="Fekete E."/>
            <person name="Flipphi M."/>
            <person name="Glaser F."/>
            <person name="Gomez-Rodriguez E.Y."/>
            <person name="Gruber S."/>
            <person name="Han C."/>
            <person name="Henrissat B."/>
            <person name="Hermosa R."/>
            <person name="Hernandez-Onate M."/>
            <person name="Karaffa L."/>
            <person name="Kosti I."/>
            <person name="Le Crom S."/>
            <person name="Lindquist E."/>
            <person name="Lucas S."/>
            <person name="Luebeck M."/>
            <person name="Luebeck P.S."/>
            <person name="Margeot A."/>
            <person name="Metz B."/>
            <person name="Misra M."/>
            <person name="Nevalainen H."/>
            <person name="Omann M."/>
            <person name="Packer N."/>
            <person name="Perrone G."/>
            <person name="Uresti-Rivera E.E."/>
            <person name="Salamov A."/>
            <person name="Schmoll M."/>
            <person name="Seiboth B."/>
            <person name="Shapiro H."/>
            <person name="Sukno S."/>
            <person name="Tamayo-Ramos J.A."/>
            <person name="Tisch D."/>
            <person name="Wiest A."/>
            <person name="Wilkinson H.H."/>
            <person name="Zhang M."/>
            <person name="Coutinho P.M."/>
            <person name="Kenerley C.M."/>
            <person name="Monte E."/>
            <person name="Baker S.E."/>
            <person name="Grigoriev I.V."/>
        </authorList>
    </citation>
    <scope>NUCLEOTIDE SEQUENCE [LARGE SCALE GENOMIC DNA]</scope>
    <source>
        <strain evidence="3">ATCC 20476 / IMI 206040</strain>
    </source>
</reference>
<proteinExistence type="predicted"/>
<accession>G9NUH0</accession>